<evidence type="ECO:0000313" key="2">
    <source>
        <dbReference type="Proteomes" id="UP000699042"/>
    </source>
</evidence>
<dbReference type="EMBL" id="JAESDN010000002">
    <property type="protein sequence ID" value="KAG7055251.1"/>
    <property type="molecule type" value="Genomic_DNA"/>
</dbReference>
<keyword evidence="2" id="KW-1185">Reference proteome</keyword>
<accession>A0A9P7RDD1</accession>
<reference evidence="1" key="1">
    <citation type="submission" date="2021-05" db="EMBL/GenBank/DDBJ databases">
        <title>Comparative genomics of three Colletotrichum scovillei strains and genetic complementation revealed genes involved fungal growth and virulence on chili pepper.</title>
        <authorList>
            <person name="Hsieh D.-K."/>
            <person name="Chuang S.-C."/>
            <person name="Chen C.-Y."/>
            <person name="Chao Y.-T."/>
            <person name="Lu M.-Y.J."/>
            <person name="Lee M.-H."/>
            <person name="Shih M.-C."/>
        </authorList>
    </citation>
    <scope>NUCLEOTIDE SEQUENCE</scope>
    <source>
        <strain evidence="1">Coll-153</strain>
    </source>
</reference>
<protein>
    <submittedName>
        <fullName evidence="1">Uncharacterized protein</fullName>
    </submittedName>
</protein>
<organism evidence="1 2">
    <name type="scientific">Colletotrichum scovillei</name>
    <dbReference type="NCBI Taxonomy" id="1209932"/>
    <lineage>
        <taxon>Eukaryota</taxon>
        <taxon>Fungi</taxon>
        <taxon>Dikarya</taxon>
        <taxon>Ascomycota</taxon>
        <taxon>Pezizomycotina</taxon>
        <taxon>Sordariomycetes</taxon>
        <taxon>Hypocreomycetidae</taxon>
        <taxon>Glomerellales</taxon>
        <taxon>Glomerellaceae</taxon>
        <taxon>Colletotrichum</taxon>
        <taxon>Colletotrichum acutatum species complex</taxon>
    </lineage>
</organism>
<dbReference type="Proteomes" id="UP000699042">
    <property type="component" value="Unassembled WGS sequence"/>
</dbReference>
<gene>
    <name evidence="1" type="ORF">JMJ77_007716</name>
</gene>
<evidence type="ECO:0000313" key="1">
    <source>
        <dbReference type="EMBL" id="KAG7055251.1"/>
    </source>
</evidence>
<comment type="caution">
    <text evidence="1">The sequence shown here is derived from an EMBL/GenBank/DDBJ whole genome shotgun (WGS) entry which is preliminary data.</text>
</comment>
<proteinExistence type="predicted"/>
<sequence>MAIVPRQPNPSYELPTEARSGFTKTRHDGLALSHLAATPNLWTPALAMLTALFFHDRKRCVSSSAA</sequence>
<name>A0A9P7RDD1_9PEZI</name>
<dbReference type="AlphaFoldDB" id="A0A9P7RDD1"/>